<evidence type="ECO:0000313" key="9">
    <source>
        <dbReference type="Proteomes" id="UP000280307"/>
    </source>
</evidence>
<keyword evidence="4 5" id="KW-0143">Chaperone</keyword>
<evidence type="ECO:0000313" key="8">
    <source>
        <dbReference type="EMBL" id="RRR66758.1"/>
    </source>
</evidence>
<dbReference type="NCBIfam" id="TIGR02273">
    <property type="entry name" value="16S_RimM"/>
    <property type="match status" value="1"/>
</dbReference>
<evidence type="ECO:0000259" key="7">
    <source>
        <dbReference type="Pfam" id="PF24986"/>
    </source>
</evidence>
<evidence type="ECO:0000259" key="6">
    <source>
        <dbReference type="Pfam" id="PF01782"/>
    </source>
</evidence>
<dbReference type="SUPFAM" id="SSF50346">
    <property type="entry name" value="PRC-barrel domain"/>
    <property type="match status" value="1"/>
</dbReference>
<dbReference type="Gene3D" id="2.40.30.60">
    <property type="entry name" value="RimM"/>
    <property type="match status" value="1"/>
</dbReference>
<comment type="subcellular location">
    <subcellularLocation>
        <location evidence="5">Cytoplasm</location>
    </subcellularLocation>
</comment>
<dbReference type="InterPro" id="IPR002676">
    <property type="entry name" value="RimM_N"/>
</dbReference>
<evidence type="ECO:0000256" key="3">
    <source>
        <dbReference type="ARBA" id="ARBA00022552"/>
    </source>
</evidence>
<dbReference type="HAMAP" id="MF_00014">
    <property type="entry name" value="Ribosome_mat_RimM"/>
    <property type="match status" value="1"/>
</dbReference>
<name>A0A426TS70_9CHLR</name>
<comment type="caution">
    <text evidence="8">The sequence shown here is derived from an EMBL/GenBank/DDBJ whole genome shotgun (WGS) entry which is preliminary data.</text>
</comment>
<proteinExistence type="inferred from homology"/>
<dbReference type="EMBL" id="RSAS01000830">
    <property type="protein sequence ID" value="RRR66758.1"/>
    <property type="molecule type" value="Genomic_DNA"/>
</dbReference>
<organism evidence="8 9">
    <name type="scientific">Candidatus Viridilinea halotolerans</name>
    <dbReference type="NCBI Taxonomy" id="2491704"/>
    <lineage>
        <taxon>Bacteria</taxon>
        <taxon>Bacillati</taxon>
        <taxon>Chloroflexota</taxon>
        <taxon>Chloroflexia</taxon>
        <taxon>Chloroflexales</taxon>
        <taxon>Chloroflexineae</taxon>
        <taxon>Oscillochloridaceae</taxon>
        <taxon>Candidatus Viridilinea</taxon>
    </lineage>
</organism>
<dbReference type="GO" id="GO:0042274">
    <property type="term" value="P:ribosomal small subunit biogenesis"/>
    <property type="evidence" value="ECO:0007669"/>
    <property type="project" value="UniProtKB-UniRule"/>
</dbReference>
<dbReference type="Pfam" id="PF01782">
    <property type="entry name" value="RimM"/>
    <property type="match status" value="1"/>
</dbReference>
<dbReference type="InterPro" id="IPR009000">
    <property type="entry name" value="Transl_B-barrel_sf"/>
</dbReference>
<evidence type="ECO:0000256" key="2">
    <source>
        <dbReference type="ARBA" id="ARBA00022517"/>
    </source>
</evidence>
<dbReference type="GO" id="GO:0005737">
    <property type="term" value="C:cytoplasm"/>
    <property type="evidence" value="ECO:0007669"/>
    <property type="project" value="UniProtKB-SubCell"/>
</dbReference>
<dbReference type="Proteomes" id="UP000280307">
    <property type="component" value="Unassembled WGS sequence"/>
</dbReference>
<dbReference type="GO" id="GO:0043022">
    <property type="term" value="F:ribosome binding"/>
    <property type="evidence" value="ECO:0007669"/>
    <property type="project" value="InterPro"/>
</dbReference>
<gene>
    <name evidence="5 8" type="primary">rimM</name>
    <name evidence="8" type="ORF">EI684_20170</name>
</gene>
<evidence type="ECO:0000256" key="4">
    <source>
        <dbReference type="ARBA" id="ARBA00023186"/>
    </source>
</evidence>
<keyword evidence="2 5" id="KW-0690">Ribosome biogenesis</keyword>
<reference evidence="8 9" key="1">
    <citation type="submission" date="2018-12" db="EMBL/GenBank/DDBJ databases">
        <title>Genome Sequence of Candidatus Viridilinea halotolerans isolated from saline sulfide-rich spring.</title>
        <authorList>
            <person name="Grouzdev D.S."/>
            <person name="Burganskaya E.I."/>
            <person name="Krutkina M.S."/>
            <person name="Sukhacheva M.V."/>
            <person name="Gorlenko V.M."/>
        </authorList>
    </citation>
    <scope>NUCLEOTIDE SEQUENCE [LARGE SCALE GENOMIC DNA]</scope>
    <source>
        <strain evidence="8">Chok-6</strain>
    </source>
</reference>
<keyword evidence="1 5" id="KW-0963">Cytoplasm</keyword>
<evidence type="ECO:0000256" key="5">
    <source>
        <dbReference type="HAMAP-Rule" id="MF_00014"/>
    </source>
</evidence>
<keyword evidence="3 5" id="KW-0698">rRNA processing</keyword>
<dbReference type="SUPFAM" id="SSF50447">
    <property type="entry name" value="Translation proteins"/>
    <property type="match status" value="1"/>
</dbReference>
<dbReference type="InterPro" id="IPR036976">
    <property type="entry name" value="RimM_N_sf"/>
</dbReference>
<dbReference type="PANTHER" id="PTHR33692:SF1">
    <property type="entry name" value="RIBOSOME MATURATION FACTOR RIMM"/>
    <property type="match status" value="1"/>
</dbReference>
<dbReference type="Gene3D" id="2.30.30.240">
    <property type="entry name" value="PRC-barrel domain"/>
    <property type="match status" value="1"/>
</dbReference>
<dbReference type="GO" id="GO:0005840">
    <property type="term" value="C:ribosome"/>
    <property type="evidence" value="ECO:0007669"/>
    <property type="project" value="InterPro"/>
</dbReference>
<comment type="similarity">
    <text evidence="5">Belongs to the RimM family.</text>
</comment>
<dbReference type="AlphaFoldDB" id="A0A426TS70"/>
<evidence type="ECO:0000256" key="1">
    <source>
        <dbReference type="ARBA" id="ARBA00022490"/>
    </source>
</evidence>
<feature type="domain" description="Ribosome maturation factor RimM PRC barrel" evidence="7">
    <location>
        <begin position="102"/>
        <end position="169"/>
    </location>
</feature>
<dbReference type="InterPro" id="IPR056792">
    <property type="entry name" value="PRC_RimM"/>
</dbReference>
<comment type="domain">
    <text evidence="5">The PRC barrel domain binds ribosomal protein uS19.</text>
</comment>
<dbReference type="InterPro" id="IPR011033">
    <property type="entry name" value="PRC_barrel-like_sf"/>
</dbReference>
<dbReference type="PANTHER" id="PTHR33692">
    <property type="entry name" value="RIBOSOME MATURATION FACTOR RIMM"/>
    <property type="match status" value="1"/>
</dbReference>
<dbReference type="InterPro" id="IPR011961">
    <property type="entry name" value="RimM"/>
</dbReference>
<sequence length="170" mass="18561">MDDLLLIGFVTAPFGVHGELKVKGFTDRPDYVARYVRTLYLQLEGQTQTYQLKRLQEHKPGILIMTLDAINDRDAADALRGAAIYIREEDAAPLAADEYFIHQLIGLQAITTDGEAIGTVRDVLTTGAGEVLIIARDGQADALVPMVRDFIAQLDLAAGQVTIKPIEGLL</sequence>
<feature type="domain" description="RimM N-terminal" evidence="6">
    <location>
        <begin position="7"/>
        <end position="90"/>
    </location>
</feature>
<comment type="function">
    <text evidence="5">An accessory protein needed during the final step in the assembly of 30S ribosomal subunit, possibly for assembly of the head region. Essential for efficient processing of 16S rRNA. May be needed both before and after RbfA during the maturation of 16S rRNA. It has affinity for free ribosomal 30S subunits but not for 70S ribosomes.</text>
</comment>
<comment type="subunit">
    <text evidence="5">Binds ribosomal protein uS19.</text>
</comment>
<dbReference type="GO" id="GO:0006364">
    <property type="term" value="P:rRNA processing"/>
    <property type="evidence" value="ECO:0007669"/>
    <property type="project" value="UniProtKB-UniRule"/>
</dbReference>
<dbReference type="Pfam" id="PF24986">
    <property type="entry name" value="PRC_RimM"/>
    <property type="match status" value="1"/>
</dbReference>
<accession>A0A426TS70</accession>
<protein>
    <recommendedName>
        <fullName evidence="5">Ribosome maturation factor RimM</fullName>
    </recommendedName>
</protein>